<dbReference type="AlphaFoldDB" id="A0A645BXE9"/>
<comment type="caution">
    <text evidence="1">The sequence shown here is derived from an EMBL/GenBank/DDBJ whole genome shotgun (WGS) entry which is preliminary data.</text>
</comment>
<dbReference type="EMBL" id="VSSQ01023335">
    <property type="protein sequence ID" value="MPM70196.1"/>
    <property type="molecule type" value="Genomic_DNA"/>
</dbReference>
<proteinExistence type="predicted"/>
<reference evidence="1" key="1">
    <citation type="submission" date="2019-08" db="EMBL/GenBank/DDBJ databases">
        <authorList>
            <person name="Kucharzyk K."/>
            <person name="Murdoch R.W."/>
            <person name="Higgins S."/>
            <person name="Loffler F."/>
        </authorList>
    </citation>
    <scope>NUCLEOTIDE SEQUENCE</scope>
</reference>
<protein>
    <submittedName>
        <fullName evidence="1">Uncharacterized protein</fullName>
    </submittedName>
</protein>
<evidence type="ECO:0000313" key="1">
    <source>
        <dbReference type="EMBL" id="MPM70196.1"/>
    </source>
</evidence>
<sequence>MVLSENIGQSIMGYRIAGGAVTQACALTQRRQNIGRTAHGFGPAGQNGGGFSGAYRAECQIDRFQTRTANLVDGVCRRRHRHAAADGDLARRILAETGLQHIADDHFIHACGTQAGTLQSRHGGDAAQFRCRQLRKTAVQRADRSSCGACNQYFFHILSSPLVAAKMEFGISLSWSAISGLKAI</sequence>
<gene>
    <name evidence="1" type="ORF">SDC9_117149</name>
</gene>
<accession>A0A645BXE9</accession>
<name>A0A645BXE9_9ZZZZ</name>
<organism evidence="1">
    <name type="scientific">bioreactor metagenome</name>
    <dbReference type="NCBI Taxonomy" id="1076179"/>
    <lineage>
        <taxon>unclassified sequences</taxon>
        <taxon>metagenomes</taxon>
        <taxon>ecological metagenomes</taxon>
    </lineage>
</organism>